<keyword evidence="4" id="KW-0285">Flavoprotein</keyword>
<dbReference type="UniPathway" id="UPA00232"/>
<dbReference type="InterPro" id="IPR010971">
    <property type="entry name" value="UbiH/COQ6"/>
</dbReference>
<dbReference type="PANTHER" id="PTHR43876:SF7">
    <property type="entry name" value="UBIQUINONE BIOSYNTHESIS MONOOXYGENASE COQ6, MITOCHONDRIAL"/>
    <property type="match status" value="1"/>
</dbReference>
<organism evidence="9 10">
    <name type="scientific">Oryzomicrobium terrae</name>
    <dbReference type="NCBI Taxonomy" id="1735038"/>
    <lineage>
        <taxon>Bacteria</taxon>
        <taxon>Pseudomonadati</taxon>
        <taxon>Pseudomonadota</taxon>
        <taxon>Betaproteobacteria</taxon>
        <taxon>Rhodocyclales</taxon>
        <taxon>Rhodocyclaceae</taxon>
        <taxon>Oryzomicrobium</taxon>
    </lineage>
</organism>
<evidence type="ECO:0000256" key="6">
    <source>
        <dbReference type="ARBA" id="ARBA00023002"/>
    </source>
</evidence>
<feature type="domain" description="FAD-binding" evidence="8">
    <location>
        <begin position="9"/>
        <end position="341"/>
    </location>
</feature>
<dbReference type="GO" id="GO:0016705">
    <property type="term" value="F:oxidoreductase activity, acting on paired donors, with incorporation or reduction of molecular oxygen"/>
    <property type="evidence" value="ECO:0007669"/>
    <property type="project" value="InterPro"/>
</dbReference>
<reference evidence="9 10" key="1">
    <citation type="submission" date="2017-07" db="EMBL/GenBank/DDBJ databases">
        <title>Complete genome sequence of Oryzomicrobium terrae TPP412.</title>
        <authorList>
            <person name="Chiu L.-W."/>
            <person name="Lo K.-J."/>
            <person name="Tsai Y.-M."/>
            <person name="Lin S.-S."/>
            <person name="Kuo C.-H."/>
            <person name="Liu C.-T."/>
        </authorList>
    </citation>
    <scope>NUCLEOTIDE SEQUENCE [LARGE SCALE GENOMIC DNA]</scope>
    <source>
        <strain evidence="9 10">TPP412</strain>
    </source>
</reference>
<dbReference type="GO" id="GO:0004497">
    <property type="term" value="F:monooxygenase activity"/>
    <property type="evidence" value="ECO:0007669"/>
    <property type="project" value="UniProtKB-KW"/>
</dbReference>
<evidence type="ECO:0000313" key="10">
    <source>
        <dbReference type="Proteomes" id="UP000323671"/>
    </source>
</evidence>
<name>A0A5C1E4W4_9RHOO</name>
<evidence type="ECO:0000256" key="2">
    <source>
        <dbReference type="ARBA" id="ARBA00004749"/>
    </source>
</evidence>
<dbReference type="RefSeq" id="WP_149424722.1">
    <property type="nucleotide sequence ID" value="NZ_CP022579.1"/>
</dbReference>
<keyword evidence="7" id="KW-0503">Monooxygenase</keyword>
<keyword evidence="6" id="KW-0560">Oxidoreductase</keyword>
<keyword evidence="10" id="KW-1185">Reference proteome</keyword>
<dbReference type="Gene3D" id="3.50.50.60">
    <property type="entry name" value="FAD/NAD(P)-binding domain"/>
    <property type="match status" value="2"/>
</dbReference>
<dbReference type="NCBIfam" id="TIGR01988">
    <property type="entry name" value="Ubi-OHases"/>
    <property type="match status" value="1"/>
</dbReference>
<dbReference type="SUPFAM" id="SSF51905">
    <property type="entry name" value="FAD/NAD(P)-binding domain"/>
    <property type="match status" value="1"/>
</dbReference>
<dbReference type="InterPro" id="IPR036188">
    <property type="entry name" value="FAD/NAD-bd_sf"/>
</dbReference>
<dbReference type="EMBL" id="CP022579">
    <property type="protein sequence ID" value="QEL63913.1"/>
    <property type="molecule type" value="Genomic_DNA"/>
</dbReference>
<dbReference type="PANTHER" id="PTHR43876">
    <property type="entry name" value="UBIQUINONE BIOSYNTHESIS MONOOXYGENASE COQ6, MITOCHONDRIAL"/>
    <property type="match status" value="1"/>
</dbReference>
<dbReference type="InterPro" id="IPR051205">
    <property type="entry name" value="UbiH/COQ6_monooxygenase"/>
</dbReference>
<evidence type="ECO:0000259" key="8">
    <source>
        <dbReference type="Pfam" id="PF01494"/>
    </source>
</evidence>
<keyword evidence="9" id="KW-0830">Ubiquinone</keyword>
<proteinExistence type="inferred from homology"/>
<evidence type="ECO:0000256" key="5">
    <source>
        <dbReference type="ARBA" id="ARBA00022827"/>
    </source>
</evidence>
<dbReference type="GO" id="GO:0071949">
    <property type="term" value="F:FAD binding"/>
    <property type="evidence" value="ECO:0007669"/>
    <property type="project" value="InterPro"/>
</dbReference>
<dbReference type="Pfam" id="PF01494">
    <property type="entry name" value="FAD_binding_3"/>
    <property type="match status" value="1"/>
</dbReference>
<protein>
    <submittedName>
        <fullName evidence="9">Ubiquinone biosynthesis hydroxylase family protein</fullName>
    </submittedName>
</protein>
<gene>
    <name evidence="9" type="ORF">OTERR_04370</name>
</gene>
<evidence type="ECO:0000256" key="7">
    <source>
        <dbReference type="ARBA" id="ARBA00023033"/>
    </source>
</evidence>
<dbReference type="KEGG" id="otr:OTERR_04370"/>
<dbReference type="AlphaFoldDB" id="A0A5C1E4W4"/>
<dbReference type="Proteomes" id="UP000323671">
    <property type="component" value="Chromosome"/>
</dbReference>
<comment type="similarity">
    <text evidence="3">Belongs to the UbiH/COQ6 family.</text>
</comment>
<comment type="cofactor">
    <cofactor evidence="1">
        <name>FAD</name>
        <dbReference type="ChEBI" id="CHEBI:57692"/>
    </cofactor>
</comment>
<dbReference type="InterPro" id="IPR002938">
    <property type="entry name" value="FAD-bd"/>
</dbReference>
<accession>A0A5C1E4W4</accession>
<sequence>MSQEKSPDFDVLIVGGGLAGLSLAVGLRDARLKVALVEAQPPRRPTEGWDARIYAVSPANARFLRQLGVWDRLDLTRVAPVERMAVAGDAGGQLDFSAYEAGVPELAWIAESSLIADELWQTALRQANLTLYSPARPAAVRWNEQAAHLTLDDGRALSARLLVAADGRDSWLRGQAGLPAHTTPYNEVGVVANFDISRPHLGVAHQWFRDDGVLAYLPLPGDRMSIVWSTPDAHAKELLALEPAAFCDTVAAAGGRVLGELSLITPPVGFPLRLIRVPRTVAPRLALLGDAAHGIHPLSGHGINLGFQDARALAELLSGASPWQDVGDERFLARYQRARKEEVVMLQTVTDGLRRLFREPMPLLRAVRNAGMSLTNRLGPVKSSLIRYALET</sequence>
<evidence type="ECO:0000256" key="1">
    <source>
        <dbReference type="ARBA" id="ARBA00001974"/>
    </source>
</evidence>
<evidence type="ECO:0000256" key="4">
    <source>
        <dbReference type="ARBA" id="ARBA00022630"/>
    </source>
</evidence>
<keyword evidence="5" id="KW-0274">FAD</keyword>
<dbReference type="NCBIfam" id="NF005788">
    <property type="entry name" value="PRK07608.1-3"/>
    <property type="match status" value="1"/>
</dbReference>
<comment type="pathway">
    <text evidence="2">Cofactor biosynthesis; ubiquinone biosynthesis.</text>
</comment>
<evidence type="ECO:0000313" key="9">
    <source>
        <dbReference type="EMBL" id="QEL63913.1"/>
    </source>
</evidence>
<evidence type="ECO:0000256" key="3">
    <source>
        <dbReference type="ARBA" id="ARBA00005349"/>
    </source>
</evidence>
<dbReference type="GO" id="GO:0006744">
    <property type="term" value="P:ubiquinone biosynthetic process"/>
    <property type="evidence" value="ECO:0007669"/>
    <property type="project" value="UniProtKB-UniPathway"/>
</dbReference>
<dbReference type="PRINTS" id="PR00420">
    <property type="entry name" value="RNGMNOXGNASE"/>
</dbReference>